<protein>
    <submittedName>
        <fullName evidence="1">Uncharacterized protein</fullName>
    </submittedName>
</protein>
<evidence type="ECO:0000313" key="1">
    <source>
        <dbReference type="EMBL" id="MDR5655297.1"/>
    </source>
</evidence>
<reference evidence="1 2" key="1">
    <citation type="submission" date="2023-09" db="EMBL/GenBank/DDBJ databases">
        <title>Xinfangfangia sedmenti sp. nov., isolated the sedment.</title>
        <authorList>
            <person name="Xu L."/>
        </authorList>
    </citation>
    <scope>NUCLEOTIDE SEQUENCE [LARGE SCALE GENOMIC DNA]</scope>
    <source>
        <strain evidence="1 2">LG-4</strain>
    </source>
</reference>
<name>A0ABU1FEK6_9RHOB</name>
<proteinExistence type="predicted"/>
<keyword evidence="2" id="KW-1185">Reference proteome</keyword>
<evidence type="ECO:0000313" key="2">
    <source>
        <dbReference type="Proteomes" id="UP001247754"/>
    </source>
</evidence>
<comment type="caution">
    <text evidence="1">The sequence shown here is derived from an EMBL/GenBank/DDBJ whole genome shotgun (WGS) entry which is preliminary data.</text>
</comment>
<gene>
    <name evidence="1" type="ORF">RGD00_22065</name>
</gene>
<sequence>MKTRINPQRFLKVLDELHKGAPILCVQSNQGAPKVWTADHPPLGVPFAYWHAFEALPTTEALGEAIDHLADRSSAARTRARIAEATLAKRVPGGYVDRRAGVEGGAQ</sequence>
<organism evidence="1 2">
    <name type="scientific">Ruixingdingia sedimenti</name>
    <dbReference type="NCBI Taxonomy" id="3073604"/>
    <lineage>
        <taxon>Bacteria</taxon>
        <taxon>Pseudomonadati</taxon>
        <taxon>Pseudomonadota</taxon>
        <taxon>Alphaproteobacteria</taxon>
        <taxon>Rhodobacterales</taxon>
        <taxon>Paracoccaceae</taxon>
        <taxon>Ruixingdingia</taxon>
    </lineage>
</organism>
<dbReference type="EMBL" id="JAVKPH010000060">
    <property type="protein sequence ID" value="MDR5655297.1"/>
    <property type="molecule type" value="Genomic_DNA"/>
</dbReference>
<dbReference type="RefSeq" id="WP_310459401.1">
    <property type="nucleotide sequence ID" value="NZ_JAVKPH010000060.1"/>
</dbReference>
<accession>A0ABU1FEK6</accession>
<dbReference type="Proteomes" id="UP001247754">
    <property type="component" value="Unassembled WGS sequence"/>
</dbReference>